<dbReference type="PANTHER" id="PTHR46236">
    <property type="entry name" value="TRAF-LIKE SUPERFAMILY PROTEIN"/>
    <property type="match status" value="1"/>
</dbReference>
<keyword evidence="2" id="KW-0175">Coiled coil</keyword>
<dbReference type="InterPro" id="IPR008974">
    <property type="entry name" value="TRAF-like"/>
</dbReference>
<dbReference type="InterPro" id="IPR050804">
    <property type="entry name" value="MCC"/>
</dbReference>
<dbReference type="Pfam" id="PF12436">
    <property type="entry name" value="USP7_ICP0_bdg"/>
    <property type="match status" value="1"/>
</dbReference>
<accession>A0A397UWN0</accession>
<evidence type="ECO:0000256" key="1">
    <source>
        <dbReference type="ARBA" id="ARBA00022786"/>
    </source>
</evidence>
<dbReference type="FunFam" id="2.60.210.10:FF:000011">
    <property type="entry name" value="Ubiquitin carboxyl-terminal hydrolase 7"/>
    <property type="match status" value="1"/>
</dbReference>
<dbReference type="PROSITE" id="PS50144">
    <property type="entry name" value="MATH"/>
    <property type="match status" value="1"/>
</dbReference>
<organism evidence="4 5">
    <name type="scientific">Gigaspora rosea</name>
    <dbReference type="NCBI Taxonomy" id="44941"/>
    <lineage>
        <taxon>Eukaryota</taxon>
        <taxon>Fungi</taxon>
        <taxon>Fungi incertae sedis</taxon>
        <taxon>Mucoromycota</taxon>
        <taxon>Glomeromycotina</taxon>
        <taxon>Glomeromycetes</taxon>
        <taxon>Diversisporales</taxon>
        <taxon>Gigasporaceae</taxon>
        <taxon>Gigaspora</taxon>
    </lineage>
</organism>
<proteinExistence type="predicted"/>
<dbReference type="Gene3D" id="2.60.210.10">
    <property type="entry name" value="Apoptosis, Tumor Necrosis Factor Receptor Associated Protein 2, Chain A"/>
    <property type="match status" value="1"/>
</dbReference>
<evidence type="ECO:0000313" key="5">
    <source>
        <dbReference type="Proteomes" id="UP000266673"/>
    </source>
</evidence>
<evidence type="ECO:0000313" key="4">
    <source>
        <dbReference type="EMBL" id="RIB11626.1"/>
    </source>
</evidence>
<dbReference type="SMART" id="SM00061">
    <property type="entry name" value="MATH"/>
    <property type="match status" value="1"/>
</dbReference>
<dbReference type="Pfam" id="PF22486">
    <property type="entry name" value="MATH_2"/>
    <property type="match status" value="1"/>
</dbReference>
<name>A0A397UWN0_9GLOM</name>
<keyword evidence="5" id="KW-1185">Reference proteome</keyword>
<dbReference type="InterPro" id="IPR024729">
    <property type="entry name" value="USP7_ICP0-binding_dom"/>
</dbReference>
<sequence length="356" mass="41183">MLKLVAPNKAITITSHVLPPRTNLSITLPSRDIITDNYASEIIDPTIANKFMPDVGNLGYEIEDFQYYTWRITGWSGLEKRITSPEFAVGCWKWRILLFPLGNEYRNSEDNVSIYLDFADPKGAPAGWHSCVQFALLLWNPEDQTSYVSHTVHHRFTAEEPDWGFSRFYALHELFAPSENRTRPLIENDACNITVFVRIIKDPTGVLWNYFINEEIKAEESHLYLSTKIVTPDIFARHKWFDLDNFIDWQYPLSDVPQIMVKKSETYSNFKDLAAKHLGYPAEQIRFWTFCDRVNKTIRPDTPIINNFFGMTMEEINTKIASGHSELKLFLEMAKPINGKVVAFSKQSNRVPTSKK</sequence>
<dbReference type="AlphaFoldDB" id="A0A397UWN0"/>
<dbReference type="GO" id="GO:0140096">
    <property type="term" value="F:catalytic activity, acting on a protein"/>
    <property type="evidence" value="ECO:0007669"/>
    <property type="project" value="UniProtKB-ARBA"/>
</dbReference>
<dbReference type="PANTHER" id="PTHR46236:SF35">
    <property type="entry name" value="MATH DOMAIN-CONTAINING PROTEIN"/>
    <property type="match status" value="1"/>
</dbReference>
<gene>
    <name evidence="4" type="ORF">C2G38_93939</name>
</gene>
<comment type="caution">
    <text evidence="4">The sequence shown here is derived from an EMBL/GenBank/DDBJ whole genome shotgun (WGS) entry which is preliminary data.</text>
</comment>
<evidence type="ECO:0000256" key="2">
    <source>
        <dbReference type="ARBA" id="ARBA00023054"/>
    </source>
</evidence>
<dbReference type="STRING" id="44941.A0A397UWN0"/>
<dbReference type="OrthoDB" id="289038at2759"/>
<dbReference type="EMBL" id="QKWP01001112">
    <property type="protein sequence ID" value="RIB11626.1"/>
    <property type="molecule type" value="Genomic_DNA"/>
</dbReference>
<dbReference type="InterPro" id="IPR002083">
    <property type="entry name" value="MATH/TRAF_dom"/>
</dbReference>
<dbReference type="SUPFAM" id="SSF49599">
    <property type="entry name" value="TRAF domain-like"/>
    <property type="match status" value="1"/>
</dbReference>
<reference evidence="4 5" key="1">
    <citation type="submission" date="2018-06" db="EMBL/GenBank/DDBJ databases">
        <title>Comparative genomics reveals the genomic features of Rhizophagus irregularis, R. cerebriforme, R. diaphanum and Gigaspora rosea, and their symbiotic lifestyle signature.</title>
        <authorList>
            <person name="Morin E."/>
            <person name="San Clemente H."/>
            <person name="Chen E.C.H."/>
            <person name="De La Providencia I."/>
            <person name="Hainaut M."/>
            <person name="Kuo A."/>
            <person name="Kohler A."/>
            <person name="Murat C."/>
            <person name="Tang N."/>
            <person name="Roy S."/>
            <person name="Loubradou J."/>
            <person name="Henrissat B."/>
            <person name="Grigoriev I.V."/>
            <person name="Corradi N."/>
            <person name="Roux C."/>
            <person name="Martin F.M."/>
        </authorList>
    </citation>
    <scope>NUCLEOTIDE SEQUENCE [LARGE SCALE GENOMIC DNA]</scope>
    <source>
        <strain evidence="4 5">DAOM 194757</strain>
    </source>
</reference>
<dbReference type="Proteomes" id="UP000266673">
    <property type="component" value="Unassembled WGS sequence"/>
</dbReference>
<keyword evidence="1" id="KW-0833">Ubl conjugation pathway</keyword>
<evidence type="ECO:0000259" key="3">
    <source>
        <dbReference type="PROSITE" id="PS50144"/>
    </source>
</evidence>
<feature type="domain" description="MATH" evidence="3">
    <location>
        <begin position="65"/>
        <end position="197"/>
    </location>
</feature>
<protein>
    <submittedName>
        <fullName evidence="4">TRAF-like protein</fullName>
    </submittedName>
</protein>